<keyword evidence="1" id="KW-0805">Transcription regulation</keyword>
<evidence type="ECO:0000256" key="1">
    <source>
        <dbReference type="ARBA" id="ARBA00023015"/>
    </source>
</evidence>
<accession>A0A975DEJ2</accession>
<dbReference type="Proteomes" id="UP000664904">
    <property type="component" value="Chromosome"/>
</dbReference>
<protein>
    <submittedName>
        <fullName evidence="4">Sigma-70 family RNA polymerase sigma factor</fullName>
    </submittedName>
</protein>
<dbReference type="KEGG" id="pxi:J5O05_09735"/>
<keyword evidence="2" id="KW-0731">Sigma factor</keyword>
<dbReference type="InterPro" id="IPR039425">
    <property type="entry name" value="RNA_pol_sigma-70-like"/>
</dbReference>
<dbReference type="GO" id="GO:0006352">
    <property type="term" value="P:DNA-templated transcription initiation"/>
    <property type="evidence" value="ECO:0007669"/>
    <property type="project" value="InterPro"/>
</dbReference>
<organism evidence="4 5">
    <name type="scientific">Pseudoalteromonas xiamenensis</name>
    <dbReference type="NCBI Taxonomy" id="882626"/>
    <lineage>
        <taxon>Bacteria</taxon>
        <taxon>Pseudomonadati</taxon>
        <taxon>Pseudomonadota</taxon>
        <taxon>Gammaproteobacteria</taxon>
        <taxon>Alteromonadales</taxon>
        <taxon>Pseudoalteromonadaceae</taxon>
        <taxon>Pseudoalteromonas</taxon>
    </lineage>
</organism>
<dbReference type="GO" id="GO:0016987">
    <property type="term" value="F:sigma factor activity"/>
    <property type="evidence" value="ECO:0007669"/>
    <property type="project" value="UniProtKB-KW"/>
</dbReference>
<gene>
    <name evidence="4" type="ORF">J5O05_09735</name>
</gene>
<reference evidence="4" key="1">
    <citation type="submission" date="2021-03" db="EMBL/GenBank/DDBJ databases">
        <title>Complete Genome of Pseudoalteromonas xiamenensis STKMTI.2, a new potential marine bacterium producing anti-Vibrio compounds.</title>
        <authorList>
            <person name="Handayani D.P."/>
            <person name="Isnansetyo A."/>
            <person name="Istiqomah I."/>
            <person name="Jumina J."/>
        </authorList>
    </citation>
    <scope>NUCLEOTIDE SEQUENCE</scope>
    <source>
        <strain evidence="4">STKMTI.2</strain>
    </source>
</reference>
<dbReference type="NCBIfam" id="TIGR02937">
    <property type="entry name" value="sigma70-ECF"/>
    <property type="match status" value="1"/>
</dbReference>
<dbReference type="PANTHER" id="PTHR43133:SF64">
    <property type="entry name" value="ECF SIGMA FACTOR"/>
    <property type="match status" value="1"/>
</dbReference>
<dbReference type="SUPFAM" id="SSF88946">
    <property type="entry name" value="Sigma2 domain of RNA polymerase sigma factors"/>
    <property type="match status" value="1"/>
</dbReference>
<dbReference type="EMBL" id="CP072133">
    <property type="protein sequence ID" value="QTH70307.1"/>
    <property type="molecule type" value="Genomic_DNA"/>
</dbReference>
<keyword evidence="3" id="KW-0804">Transcription</keyword>
<evidence type="ECO:0000313" key="5">
    <source>
        <dbReference type="Proteomes" id="UP000664904"/>
    </source>
</evidence>
<proteinExistence type="predicted"/>
<evidence type="ECO:0000256" key="3">
    <source>
        <dbReference type="ARBA" id="ARBA00023163"/>
    </source>
</evidence>
<dbReference type="InterPro" id="IPR014284">
    <property type="entry name" value="RNA_pol_sigma-70_dom"/>
</dbReference>
<evidence type="ECO:0000313" key="4">
    <source>
        <dbReference type="EMBL" id="QTH70307.1"/>
    </source>
</evidence>
<dbReference type="PANTHER" id="PTHR43133">
    <property type="entry name" value="RNA POLYMERASE ECF-TYPE SIGMA FACTO"/>
    <property type="match status" value="1"/>
</dbReference>
<evidence type="ECO:0000256" key="2">
    <source>
        <dbReference type="ARBA" id="ARBA00023082"/>
    </source>
</evidence>
<dbReference type="AlphaFoldDB" id="A0A975DEJ2"/>
<dbReference type="Gene3D" id="1.10.1740.10">
    <property type="match status" value="1"/>
</dbReference>
<keyword evidence="5" id="KW-1185">Reference proteome</keyword>
<sequence length="174" mass="20146">MVSNHASTQTFPVSMDAFLQQVERKGYRMAEMALGSHADALDVLQEAMTKLVIHYSDKPCEQWKPLFYKILQNAIRDWQRQQKLKNMLFFWRNQDADDEMDWPDNTDSPLSEPDEQWAKAEQQAQSLTVLKALPTQQQQCFLLRSWEGALGKRNRGNHGVFAGVCQNTLLACRR</sequence>
<name>A0A975DEJ2_9GAMM</name>
<dbReference type="InterPro" id="IPR013325">
    <property type="entry name" value="RNA_pol_sigma_r2"/>
</dbReference>